<dbReference type="Proteomes" id="UP000013827">
    <property type="component" value="Unassembled WGS sequence"/>
</dbReference>
<dbReference type="AlphaFoldDB" id="A0A0D3L1V2"/>
<dbReference type="PaxDb" id="2903-EOD41987"/>
<reference evidence="3" key="1">
    <citation type="journal article" date="2013" name="Nature">
        <title>Pan genome of the phytoplankton Emiliania underpins its global distribution.</title>
        <authorList>
            <person name="Read B.A."/>
            <person name="Kegel J."/>
            <person name="Klute M.J."/>
            <person name="Kuo A."/>
            <person name="Lefebvre S.C."/>
            <person name="Maumus F."/>
            <person name="Mayer C."/>
            <person name="Miller J."/>
            <person name="Monier A."/>
            <person name="Salamov A."/>
            <person name="Young J."/>
            <person name="Aguilar M."/>
            <person name="Claverie J.M."/>
            <person name="Frickenhaus S."/>
            <person name="Gonzalez K."/>
            <person name="Herman E.K."/>
            <person name="Lin Y.C."/>
            <person name="Napier J."/>
            <person name="Ogata H."/>
            <person name="Sarno A.F."/>
            <person name="Shmutz J."/>
            <person name="Schroeder D."/>
            <person name="de Vargas C."/>
            <person name="Verret F."/>
            <person name="von Dassow P."/>
            <person name="Valentin K."/>
            <person name="Van de Peer Y."/>
            <person name="Wheeler G."/>
            <person name="Dacks J.B."/>
            <person name="Delwiche C.F."/>
            <person name="Dyhrman S.T."/>
            <person name="Glockner G."/>
            <person name="John U."/>
            <person name="Richards T."/>
            <person name="Worden A.Z."/>
            <person name="Zhang X."/>
            <person name="Grigoriev I.V."/>
            <person name="Allen A.E."/>
            <person name="Bidle K."/>
            <person name="Borodovsky M."/>
            <person name="Bowler C."/>
            <person name="Brownlee C."/>
            <person name="Cock J.M."/>
            <person name="Elias M."/>
            <person name="Gladyshev V.N."/>
            <person name="Groth M."/>
            <person name="Guda C."/>
            <person name="Hadaegh A."/>
            <person name="Iglesias-Rodriguez M.D."/>
            <person name="Jenkins J."/>
            <person name="Jones B.M."/>
            <person name="Lawson T."/>
            <person name="Leese F."/>
            <person name="Lindquist E."/>
            <person name="Lobanov A."/>
            <person name="Lomsadze A."/>
            <person name="Malik S.B."/>
            <person name="Marsh M.E."/>
            <person name="Mackinder L."/>
            <person name="Mock T."/>
            <person name="Mueller-Roeber B."/>
            <person name="Pagarete A."/>
            <person name="Parker M."/>
            <person name="Probert I."/>
            <person name="Quesneville H."/>
            <person name="Raines C."/>
            <person name="Rensing S.A."/>
            <person name="Riano-Pachon D.M."/>
            <person name="Richier S."/>
            <person name="Rokitta S."/>
            <person name="Shiraiwa Y."/>
            <person name="Soanes D.M."/>
            <person name="van der Giezen M."/>
            <person name="Wahlund T.M."/>
            <person name="Williams B."/>
            <person name="Wilson W."/>
            <person name="Wolfe G."/>
            <person name="Wurch L.L."/>
        </authorList>
    </citation>
    <scope>NUCLEOTIDE SEQUENCE</scope>
</reference>
<dbReference type="HOGENOM" id="CLU_1450184_0_0_1"/>
<organism evidence="2 3">
    <name type="scientific">Emiliania huxleyi (strain CCMP1516)</name>
    <dbReference type="NCBI Taxonomy" id="280463"/>
    <lineage>
        <taxon>Eukaryota</taxon>
        <taxon>Haptista</taxon>
        <taxon>Haptophyta</taxon>
        <taxon>Prymnesiophyceae</taxon>
        <taxon>Isochrysidales</taxon>
        <taxon>Noelaerhabdaceae</taxon>
        <taxon>Emiliania</taxon>
    </lineage>
</organism>
<dbReference type="GeneID" id="17287257"/>
<dbReference type="RefSeq" id="XP_005794416.1">
    <property type="nucleotide sequence ID" value="XM_005794359.1"/>
</dbReference>
<keyword evidence="3" id="KW-1185">Reference proteome</keyword>
<proteinExistence type="predicted"/>
<name>A0A0D3L1V2_EMIH1</name>
<evidence type="ECO:0000313" key="3">
    <source>
        <dbReference type="Proteomes" id="UP000013827"/>
    </source>
</evidence>
<evidence type="ECO:0000313" key="2">
    <source>
        <dbReference type="EnsemblProtists" id="EOD41987"/>
    </source>
</evidence>
<evidence type="ECO:0000256" key="1">
    <source>
        <dbReference type="SAM" id="MobiDB-lite"/>
    </source>
</evidence>
<reference evidence="2" key="2">
    <citation type="submission" date="2024-10" db="UniProtKB">
        <authorList>
            <consortium name="EnsemblProtists"/>
        </authorList>
    </citation>
    <scope>IDENTIFICATION</scope>
</reference>
<dbReference type="KEGG" id="ehx:EMIHUDRAFT_194640"/>
<protein>
    <recommendedName>
        <fullName evidence="4">ZZ-type domain-containing protein</fullName>
    </recommendedName>
</protein>
<dbReference type="EnsemblProtists" id="EOD41987">
    <property type="protein sequence ID" value="EOD41987"/>
    <property type="gene ID" value="EMIHUDRAFT_194640"/>
</dbReference>
<accession>A0A0D3L1V2</accession>
<sequence>MPVPGSRFCVRCRPFAARRTDQTAELEPGNQSTVTASTKDSRVCEPCDDEAICEPCAEESAAVPPGHVFDFRMLYTLPHVEAIESSIPDAGAGLGTKKAFSEGEDGAPPAPDRGTRADRESDACTDALAGVALGGGDRARCGDGEGELDELDEGRPCGTRDWHRLHAGVSSQAEVVVCRLLSDVGDG</sequence>
<evidence type="ECO:0008006" key="4">
    <source>
        <dbReference type="Google" id="ProtNLM"/>
    </source>
</evidence>
<feature type="region of interest" description="Disordered" evidence="1">
    <location>
        <begin position="95"/>
        <end position="121"/>
    </location>
</feature>